<dbReference type="Proteomes" id="UP000774326">
    <property type="component" value="Unassembled WGS sequence"/>
</dbReference>
<dbReference type="GO" id="GO:0008270">
    <property type="term" value="F:zinc ion binding"/>
    <property type="evidence" value="ECO:0007669"/>
    <property type="project" value="InterPro"/>
</dbReference>
<dbReference type="Pfam" id="PF04082">
    <property type="entry name" value="Fungal_trans"/>
    <property type="match status" value="1"/>
</dbReference>
<evidence type="ECO:0000256" key="3">
    <source>
        <dbReference type="ARBA" id="ARBA00022833"/>
    </source>
</evidence>
<evidence type="ECO:0000313" key="10">
    <source>
        <dbReference type="Proteomes" id="UP000774326"/>
    </source>
</evidence>
<comment type="subcellular location">
    <subcellularLocation>
        <location evidence="1">Nucleus</location>
    </subcellularLocation>
</comment>
<keyword evidence="10" id="KW-1185">Reference proteome</keyword>
<feature type="domain" description="Zn(2)-C6 fungal-type" evidence="8">
    <location>
        <begin position="131"/>
        <end position="162"/>
    </location>
</feature>
<dbReference type="Gene3D" id="4.10.240.10">
    <property type="entry name" value="Zn(2)-C6 fungal-type DNA-binding domain"/>
    <property type="match status" value="1"/>
</dbReference>
<dbReference type="InterPro" id="IPR036864">
    <property type="entry name" value="Zn2-C6_fun-type_DNA-bd_sf"/>
</dbReference>
<dbReference type="GO" id="GO:0003677">
    <property type="term" value="F:DNA binding"/>
    <property type="evidence" value="ECO:0007669"/>
    <property type="project" value="InterPro"/>
</dbReference>
<dbReference type="InterPro" id="IPR050815">
    <property type="entry name" value="TF_fung"/>
</dbReference>
<feature type="compositionally biased region" description="Low complexity" evidence="7">
    <location>
        <begin position="202"/>
        <end position="220"/>
    </location>
</feature>
<dbReference type="AlphaFoldDB" id="A0A9P8Q431"/>
<gene>
    <name evidence="9" type="ORF">WICPIJ_006259</name>
</gene>
<feature type="region of interest" description="Disordered" evidence="7">
    <location>
        <begin position="201"/>
        <end position="229"/>
    </location>
</feature>
<evidence type="ECO:0000259" key="8">
    <source>
        <dbReference type="PROSITE" id="PS50048"/>
    </source>
</evidence>
<accession>A0A9P8Q431</accession>
<dbReference type="GO" id="GO:0000981">
    <property type="term" value="F:DNA-binding transcription factor activity, RNA polymerase II-specific"/>
    <property type="evidence" value="ECO:0007669"/>
    <property type="project" value="InterPro"/>
</dbReference>
<proteinExistence type="predicted"/>
<reference evidence="9" key="1">
    <citation type="journal article" date="2021" name="Open Biol.">
        <title>Shared evolutionary footprints suggest mitochondrial oxidative damage underlies multiple complex I losses in fungi.</title>
        <authorList>
            <person name="Schikora-Tamarit M.A."/>
            <person name="Marcet-Houben M."/>
            <person name="Nosek J."/>
            <person name="Gabaldon T."/>
        </authorList>
    </citation>
    <scope>NUCLEOTIDE SEQUENCE</scope>
    <source>
        <strain evidence="9">CBS2887</strain>
    </source>
</reference>
<protein>
    <recommendedName>
        <fullName evidence="8">Zn(2)-C6 fungal-type domain-containing protein</fullName>
    </recommendedName>
</protein>
<organism evidence="9 10">
    <name type="scientific">Wickerhamomyces pijperi</name>
    <name type="common">Yeast</name>
    <name type="synonym">Pichia pijperi</name>
    <dbReference type="NCBI Taxonomy" id="599730"/>
    <lineage>
        <taxon>Eukaryota</taxon>
        <taxon>Fungi</taxon>
        <taxon>Dikarya</taxon>
        <taxon>Ascomycota</taxon>
        <taxon>Saccharomycotina</taxon>
        <taxon>Saccharomycetes</taxon>
        <taxon>Phaffomycetales</taxon>
        <taxon>Wickerhamomycetaceae</taxon>
        <taxon>Wickerhamomyces</taxon>
    </lineage>
</organism>
<dbReference type="PROSITE" id="PS50048">
    <property type="entry name" value="ZN2_CY6_FUNGAL_2"/>
    <property type="match status" value="1"/>
</dbReference>
<evidence type="ECO:0000256" key="1">
    <source>
        <dbReference type="ARBA" id="ARBA00004123"/>
    </source>
</evidence>
<comment type="caution">
    <text evidence="9">The sequence shown here is derived from an EMBL/GenBank/DDBJ whole genome shotgun (WGS) entry which is preliminary data.</text>
</comment>
<dbReference type="PANTHER" id="PTHR47338:SF20">
    <property type="entry name" value="ZN(II)2CYS6 TRANSCRIPTION FACTOR (EUROFUNG)"/>
    <property type="match status" value="1"/>
</dbReference>
<dbReference type="CDD" id="cd00067">
    <property type="entry name" value="GAL4"/>
    <property type="match status" value="1"/>
</dbReference>
<dbReference type="Pfam" id="PF00172">
    <property type="entry name" value="Zn_clus"/>
    <property type="match status" value="1"/>
</dbReference>
<dbReference type="GO" id="GO:0005634">
    <property type="term" value="C:nucleus"/>
    <property type="evidence" value="ECO:0007669"/>
    <property type="project" value="UniProtKB-SubCell"/>
</dbReference>
<name>A0A9P8Q431_WICPI</name>
<evidence type="ECO:0000313" key="9">
    <source>
        <dbReference type="EMBL" id="KAH3682800.1"/>
    </source>
</evidence>
<evidence type="ECO:0000256" key="5">
    <source>
        <dbReference type="ARBA" id="ARBA00023163"/>
    </source>
</evidence>
<dbReference type="SUPFAM" id="SSF57701">
    <property type="entry name" value="Zn2/Cys6 DNA-binding domain"/>
    <property type="match status" value="1"/>
</dbReference>
<evidence type="ECO:0000256" key="7">
    <source>
        <dbReference type="SAM" id="MobiDB-lite"/>
    </source>
</evidence>
<dbReference type="InterPro" id="IPR001138">
    <property type="entry name" value="Zn2Cys6_DnaBD"/>
</dbReference>
<dbReference type="EMBL" id="JAEUBG010003411">
    <property type="protein sequence ID" value="KAH3682800.1"/>
    <property type="molecule type" value="Genomic_DNA"/>
</dbReference>
<keyword evidence="4" id="KW-0805">Transcription regulation</keyword>
<dbReference type="OrthoDB" id="2428527at2759"/>
<evidence type="ECO:0000256" key="4">
    <source>
        <dbReference type="ARBA" id="ARBA00023015"/>
    </source>
</evidence>
<keyword evidence="5" id="KW-0804">Transcription</keyword>
<keyword evidence="6" id="KW-0539">Nucleus</keyword>
<reference evidence="9" key="2">
    <citation type="submission" date="2021-01" db="EMBL/GenBank/DDBJ databases">
        <authorList>
            <person name="Schikora-Tamarit M.A."/>
        </authorList>
    </citation>
    <scope>NUCLEOTIDE SEQUENCE</scope>
    <source>
        <strain evidence="9">CBS2887</strain>
    </source>
</reference>
<sequence>MGAIESYTWHLNGPKLHYCSRKKKLLSYRLKLQPPSPDIPLPERPWGTLFLFITRQSTANSTHQPITGLTLITFIQISSSLNISTMAESMLMPHGLGAHKLERKRSRESDNENDSTEESAANQNTGKISKSCDFCKTKKVKCSGESPCQFCTKSNQAGSCVYSVMKKPGLKRGYGKDMTQRMDHLESLVLQLKSQIENLQKSSKLSDSGRSLDLLTSSSDPSDRVSERRTSPMVIQIPTLLNPTNVDEEPSAITKPIQAINSFEPHVLPSKAICVDIFKLFFERIIPIFPVVHPNFSEQLEKSLYHDTKPRLLVYAVVLVSLKFFDNDALLNADSKKKIYQGCKEMVLQSVMKAIDLESLQSITLLAFDSLNTDVNAPESWNFVSLAVDYAKHLKLHIETAPQSIDSLPGSNGSSTLELPPISELRRNSSSSHSLSSLTSLKSINESDLKRNIYWCVYNLDKLYSLVSLNDFKLHPTHRYLPFKLSFWFNNQAMDLHTPTHQLRTLQTHSAGNPYMYDSFADIIGLNKIAGDVHMFSKQLSGYSQHEINQSSFPVAEIKLKFKNLENELNKWVSALPLTTKSFLETATPTTSMAYQTQSPQLEIYDILLFVHYYSVVIKLHSAIAYPNFTSLLTVLQMSPHDSIHHCLQASTATYQLLTNLVKLTGDGKIFEKLGPVFAYGLFVNARILVIDMIYTYKFKLSGPQGITAIENHAQILRKYHSVLSLIGHCWKSSRIYSDIILKIDLIQLFHLLQHHNINSTAHEEFIYGLSGGNKLVYWFNLLLPHIDKAFLKPSSSLITNPYRPGQFSQADSLCCDEFWNLLVADSVLS</sequence>
<evidence type="ECO:0000256" key="2">
    <source>
        <dbReference type="ARBA" id="ARBA00022723"/>
    </source>
</evidence>
<keyword evidence="3" id="KW-0862">Zinc</keyword>
<evidence type="ECO:0000256" key="6">
    <source>
        <dbReference type="ARBA" id="ARBA00023242"/>
    </source>
</evidence>
<dbReference type="SMART" id="SM00066">
    <property type="entry name" value="GAL4"/>
    <property type="match status" value="1"/>
</dbReference>
<feature type="region of interest" description="Disordered" evidence="7">
    <location>
        <begin position="97"/>
        <end position="123"/>
    </location>
</feature>
<dbReference type="InterPro" id="IPR007219">
    <property type="entry name" value="XnlR_reg_dom"/>
</dbReference>
<dbReference type="GO" id="GO:0006351">
    <property type="term" value="P:DNA-templated transcription"/>
    <property type="evidence" value="ECO:0007669"/>
    <property type="project" value="InterPro"/>
</dbReference>
<dbReference type="PROSITE" id="PS00463">
    <property type="entry name" value="ZN2_CY6_FUNGAL_1"/>
    <property type="match status" value="1"/>
</dbReference>
<dbReference type="PANTHER" id="PTHR47338">
    <property type="entry name" value="ZN(II)2CYS6 TRANSCRIPTION FACTOR (EUROFUNG)-RELATED"/>
    <property type="match status" value="1"/>
</dbReference>
<dbReference type="CDD" id="cd12148">
    <property type="entry name" value="fungal_TF_MHR"/>
    <property type="match status" value="1"/>
</dbReference>
<keyword evidence="2" id="KW-0479">Metal-binding</keyword>